<evidence type="ECO:0000313" key="2">
    <source>
        <dbReference type="EMBL" id="CDJ49361.1"/>
    </source>
</evidence>
<evidence type="ECO:0008006" key="4">
    <source>
        <dbReference type="Google" id="ProtNLM"/>
    </source>
</evidence>
<dbReference type="OrthoDB" id="346007at2759"/>
<feature type="transmembrane region" description="Helical" evidence="1">
    <location>
        <begin position="123"/>
        <end position="148"/>
    </location>
</feature>
<keyword evidence="1" id="KW-0472">Membrane</keyword>
<organism evidence="2 3">
    <name type="scientific">Eimeria brunetti</name>
    <dbReference type="NCBI Taxonomy" id="51314"/>
    <lineage>
        <taxon>Eukaryota</taxon>
        <taxon>Sar</taxon>
        <taxon>Alveolata</taxon>
        <taxon>Apicomplexa</taxon>
        <taxon>Conoidasida</taxon>
        <taxon>Coccidia</taxon>
        <taxon>Eucoccidiorida</taxon>
        <taxon>Eimeriorina</taxon>
        <taxon>Eimeriidae</taxon>
        <taxon>Eimeria</taxon>
    </lineage>
</organism>
<reference evidence="2" key="2">
    <citation type="submission" date="2013-10" db="EMBL/GenBank/DDBJ databases">
        <authorList>
            <person name="Aslett M."/>
        </authorList>
    </citation>
    <scope>NUCLEOTIDE SEQUENCE [LARGE SCALE GENOMIC DNA]</scope>
    <source>
        <strain evidence="2">Houghton</strain>
    </source>
</reference>
<keyword evidence="1" id="KW-0812">Transmembrane</keyword>
<sequence>MSVCQAALAPEAGVFMPNNKIDDKLLNILVNDQAGAAVIGLPVPNTPEEVTEEKNEDDLSAFPRRYATVEEVDEAIGKNRSRFLATLAIGILTELFLFSMTISPFHTGGVARALAQTLTNVSALWRLTIVVRGIYVATLFAYSSKAYFAKASTSGDWRSVCNIALGGMLLELVFTLLVKRLNIVAFVTRGLIAFYATTLASIVAATTNEYAAVAPATAAV</sequence>
<name>U6LGP7_9EIME</name>
<proteinExistence type="predicted"/>
<dbReference type="Proteomes" id="UP000030750">
    <property type="component" value="Unassembled WGS sequence"/>
</dbReference>
<dbReference type="AlphaFoldDB" id="U6LGP7"/>
<keyword evidence="1" id="KW-1133">Transmembrane helix</keyword>
<gene>
    <name evidence="2" type="ORF">EBH_0025680</name>
</gene>
<accession>U6LGP7</accession>
<protein>
    <recommendedName>
        <fullName evidence="4">Transmembrane protein</fullName>
    </recommendedName>
</protein>
<dbReference type="EMBL" id="HG711635">
    <property type="protein sequence ID" value="CDJ49361.1"/>
    <property type="molecule type" value="Genomic_DNA"/>
</dbReference>
<feature type="transmembrane region" description="Helical" evidence="1">
    <location>
        <begin position="83"/>
        <end position="103"/>
    </location>
</feature>
<dbReference type="VEuPathDB" id="ToxoDB:EBH_0025680"/>
<evidence type="ECO:0000256" key="1">
    <source>
        <dbReference type="SAM" id="Phobius"/>
    </source>
</evidence>
<evidence type="ECO:0000313" key="3">
    <source>
        <dbReference type="Proteomes" id="UP000030750"/>
    </source>
</evidence>
<keyword evidence="3" id="KW-1185">Reference proteome</keyword>
<feature type="transmembrane region" description="Helical" evidence="1">
    <location>
        <begin position="160"/>
        <end position="177"/>
    </location>
</feature>
<reference evidence="2" key="1">
    <citation type="submission" date="2013-10" db="EMBL/GenBank/DDBJ databases">
        <title>Genomic analysis of the causative agents of coccidiosis in chickens.</title>
        <authorList>
            <person name="Reid A.J."/>
            <person name="Blake D."/>
            <person name="Billington K."/>
            <person name="Browne H."/>
            <person name="Dunn M."/>
            <person name="Hung S."/>
            <person name="Kawahara F."/>
            <person name="Miranda-Saavedra D."/>
            <person name="Mourier T."/>
            <person name="Nagra H."/>
            <person name="Otto T.D."/>
            <person name="Rawlings N."/>
            <person name="Sanchez A."/>
            <person name="Sanders M."/>
            <person name="Subramaniam C."/>
            <person name="Tay Y."/>
            <person name="Dear P."/>
            <person name="Doerig C."/>
            <person name="Gruber A."/>
            <person name="Parkinson J."/>
            <person name="Shirley M."/>
            <person name="Wan K.L."/>
            <person name="Berriman M."/>
            <person name="Tomley F."/>
            <person name="Pain A."/>
        </authorList>
    </citation>
    <scope>NUCLEOTIDE SEQUENCE [LARGE SCALE GENOMIC DNA]</scope>
    <source>
        <strain evidence="2">Houghton</strain>
    </source>
</reference>
<feature type="transmembrane region" description="Helical" evidence="1">
    <location>
        <begin position="183"/>
        <end position="205"/>
    </location>
</feature>